<keyword evidence="4 5" id="KW-0732">Signal</keyword>
<name>A0A0P6VNS1_9HYPH</name>
<dbReference type="SUPFAM" id="SSF53850">
    <property type="entry name" value="Periplasmic binding protein-like II"/>
    <property type="match status" value="1"/>
</dbReference>
<dbReference type="Gene3D" id="3.90.76.10">
    <property type="entry name" value="Dipeptide-binding Protein, Domain 1"/>
    <property type="match status" value="1"/>
</dbReference>
<dbReference type="GO" id="GO:0015833">
    <property type="term" value="P:peptide transport"/>
    <property type="evidence" value="ECO:0007669"/>
    <property type="project" value="TreeGrafter"/>
</dbReference>
<keyword evidence="8" id="KW-1185">Reference proteome</keyword>
<evidence type="ECO:0000256" key="1">
    <source>
        <dbReference type="ARBA" id="ARBA00004418"/>
    </source>
</evidence>
<evidence type="ECO:0000256" key="4">
    <source>
        <dbReference type="ARBA" id="ARBA00022729"/>
    </source>
</evidence>
<comment type="caution">
    <text evidence="7">The sequence shown here is derived from an EMBL/GenBank/DDBJ whole genome shotgun (WGS) entry which is preliminary data.</text>
</comment>
<comment type="subcellular location">
    <subcellularLocation>
        <location evidence="1">Periplasm</location>
    </subcellularLocation>
</comment>
<comment type="similarity">
    <text evidence="2">Belongs to the bacterial solute-binding protein 5 family.</text>
</comment>
<dbReference type="InterPro" id="IPR039424">
    <property type="entry name" value="SBP_5"/>
</dbReference>
<feature type="signal peptide" evidence="5">
    <location>
        <begin position="1"/>
        <end position="23"/>
    </location>
</feature>
<dbReference type="Gene3D" id="3.40.190.10">
    <property type="entry name" value="Periplasmic binding protein-like II"/>
    <property type="match status" value="1"/>
</dbReference>
<proteinExistence type="inferred from homology"/>
<dbReference type="InterPro" id="IPR000914">
    <property type="entry name" value="SBP_5_dom"/>
</dbReference>
<evidence type="ECO:0000313" key="8">
    <source>
        <dbReference type="Proteomes" id="UP000048984"/>
    </source>
</evidence>
<dbReference type="RefSeq" id="WP_054359649.1">
    <property type="nucleotide sequence ID" value="NZ_LJYW01000001.1"/>
</dbReference>
<dbReference type="InterPro" id="IPR023765">
    <property type="entry name" value="SBP_5_CS"/>
</dbReference>
<dbReference type="Pfam" id="PF00496">
    <property type="entry name" value="SBP_bac_5"/>
    <property type="match status" value="1"/>
</dbReference>
<evidence type="ECO:0000259" key="6">
    <source>
        <dbReference type="Pfam" id="PF00496"/>
    </source>
</evidence>
<feature type="domain" description="Solute-binding protein family 5" evidence="6">
    <location>
        <begin position="72"/>
        <end position="425"/>
    </location>
</feature>
<feature type="chain" id="PRO_5006131663" evidence="5">
    <location>
        <begin position="24"/>
        <end position="514"/>
    </location>
</feature>
<dbReference type="Proteomes" id="UP000048984">
    <property type="component" value="Unassembled WGS sequence"/>
</dbReference>
<evidence type="ECO:0000256" key="3">
    <source>
        <dbReference type="ARBA" id="ARBA00022448"/>
    </source>
</evidence>
<reference evidence="7 8" key="1">
    <citation type="submission" date="2015-09" db="EMBL/GenBank/DDBJ databases">
        <authorList>
            <person name="Jackson K.R."/>
            <person name="Lunt B.L."/>
            <person name="Fisher J.N.B."/>
            <person name="Gardner A.V."/>
            <person name="Bailey M.E."/>
            <person name="Deus L.M."/>
            <person name="Earl A.S."/>
            <person name="Gibby P.D."/>
            <person name="Hartmann K.A."/>
            <person name="Liu J.E."/>
            <person name="Manci A.M."/>
            <person name="Nielsen D.A."/>
            <person name="Solomon M.B."/>
            <person name="Breakwell D.P."/>
            <person name="Burnett S.H."/>
            <person name="Grose J.H."/>
        </authorList>
    </citation>
    <scope>NUCLEOTIDE SEQUENCE [LARGE SCALE GENOMIC DNA]</scope>
    <source>
        <strain evidence="7 8">16</strain>
    </source>
</reference>
<evidence type="ECO:0000256" key="2">
    <source>
        <dbReference type="ARBA" id="ARBA00005695"/>
    </source>
</evidence>
<keyword evidence="3" id="KW-0813">Transport</keyword>
<sequence>MKRHIIAATAAAFLMGVALPASAESVLTVGMAAADIGQLDPHRATTTQDKPVVSWMFNGLVRFKPGSSSLEELEPDLAESWDKSADGLTWTFKLRKGVKFHGDWGEMTADDVVYSLKRAADSKTSSFASDYAAVAAIEAVDPSTVKIVLKQPIPALLGIVANYHGGNIVSKKAAEAIGPDFKTKPVGTGPFALVEYKSNESLTFVANKAYFRGAPKIDKIVYRFIPADASRDLAFTSGELDVVYGRQDQRWVERFKKEPNVVVEVVQPSELSLFHLNRAMKPLDDLRVRQAIAYAVDSKQMVAFKGAATALPPVSVIPTGYLGTDEKAKLYPFDPAKAKALLAEAGYPNGVAIKVLQTSLPTMLNSMQILQAQLKTVGIDLQMEVVDHQSWHAQIRKDLSGANYYSAARFPVADVYLKQFFHSSATVLKPTAVTNFSHCDVADKEIDEASVAVDPVKQKELWYIAQKKIIEDVCAVPLFEQLQVWARHTNVDYGYQFKGAIHLGPVITEATTKK</sequence>
<dbReference type="PANTHER" id="PTHR30290">
    <property type="entry name" value="PERIPLASMIC BINDING COMPONENT OF ABC TRANSPORTER"/>
    <property type="match status" value="1"/>
</dbReference>
<dbReference type="GO" id="GO:0030288">
    <property type="term" value="C:outer membrane-bounded periplasmic space"/>
    <property type="evidence" value="ECO:0007669"/>
    <property type="project" value="UniProtKB-ARBA"/>
</dbReference>
<dbReference type="STRING" id="665126.ABB55_15690"/>
<dbReference type="PANTHER" id="PTHR30290:SF9">
    <property type="entry name" value="OLIGOPEPTIDE-BINDING PROTEIN APPA"/>
    <property type="match status" value="1"/>
</dbReference>
<evidence type="ECO:0000313" key="7">
    <source>
        <dbReference type="EMBL" id="KPL53484.1"/>
    </source>
</evidence>
<reference evidence="7 8" key="2">
    <citation type="submission" date="2015-10" db="EMBL/GenBank/DDBJ databases">
        <title>Draft Genome Sequence of Prosthecomicrobium hirschii ATCC 27832.</title>
        <authorList>
            <person name="Daniel J."/>
            <person name="Givan S.A."/>
            <person name="Brun Y.V."/>
            <person name="Brown P.J."/>
        </authorList>
    </citation>
    <scope>NUCLEOTIDE SEQUENCE [LARGE SCALE GENOMIC DNA]</scope>
    <source>
        <strain evidence="7 8">16</strain>
    </source>
</reference>
<dbReference type="EMBL" id="LJYW01000001">
    <property type="protein sequence ID" value="KPL53484.1"/>
    <property type="molecule type" value="Genomic_DNA"/>
</dbReference>
<dbReference type="PIRSF" id="PIRSF002741">
    <property type="entry name" value="MppA"/>
    <property type="match status" value="1"/>
</dbReference>
<dbReference type="GO" id="GO:1904680">
    <property type="term" value="F:peptide transmembrane transporter activity"/>
    <property type="evidence" value="ECO:0007669"/>
    <property type="project" value="TreeGrafter"/>
</dbReference>
<dbReference type="OrthoDB" id="9803988at2"/>
<dbReference type="Gene3D" id="3.10.105.10">
    <property type="entry name" value="Dipeptide-binding Protein, Domain 3"/>
    <property type="match status" value="1"/>
</dbReference>
<evidence type="ECO:0000256" key="5">
    <source>
        <dbReference type="SAM" id="SignalP"/>
    </source>
</evidence>
<dbReference type="CDD" id="cd08508">
    <property type="entry name" value="PBP2_NikA_DppA_OppA_like_1"/>
    <property type="match status" value="1"/>
</dbReference>
<gene>
    <name evidence="7" type="ORF">ABB55_15690</name>
</gene>
<dbReference type="GO" id="GO:0043190">
    <property type="term" value="C:ATP-binding cassette (ABC) transporter complex"/>
    <property type="evidence" value="ECO:0007669"/>
    <property type="project" value="InterPro"/>
</dbReference>
<accession>A0A0P6VNS1</accession>
<dbReference type="InterPro" id="IPR030678">
    <property type="entry name" value="Peptide/Ni-bd"/>
</dbReference>
<organism evidence="7 8">
    <name type="scientific">Prosthecodimorpha hirschii</name>
    <dbReference type="NCBI Taxonomy" id="665126"/>
    <lineage>
        <taxon>Bacteria</taxon>
        <taxon>Pseudomonadati</taxon>
        <taxon>Pseudomonadota</taxon>
        <taxon>Alphaproteobacteria</taxon>
        <taxon>Hyphomicrobiales</taxon>
        <taxon>Ancalomicrobiaceae</taxon>
        <taxon>Prosthecodimorpha</taxon>
    </lineage>
</organism>
<dbReference type="AlphaFoldDB" id="A0A0P6VNS1"/>
<dbReference type="PROSITE" id="PS01040">
    <property type="entry name" value="SBP_BACTERIAL_5"/>
    <property type="match status" value="1"/>
</dbReference>
<protein>
    <submittedName>
        <fullName evidence="7">Polyamine ABC transporter substrate-binding protein</fullName>
    </submittedName>
</protein>